<dbReference type="InterPro" id="IPR036291">
    <property type="entry name" value="NAD(P)-bd_dom_sf"/>
</dbReference>
<dbReference type="Proteomes" id="UP000247569">
    <property type="component" value="Unassembled WGS sequence"/>
</dbReference>
<evidence type="ECO:0000259" key="5">
    <source>
        <dbReference type="SMART" id="SM00829"/>
    </source>
</evidence>
<dbReference type="SUPFAM" id="SSF50129">
    <property type="entry name" value="GroES-like"/>
    <property type="match status" value="1"/>
</dbReference>
<dbReference type="RefSeq" id="WP_040741013.1">
    <property type="nucleotide sequence ID" value="NZ_QJKF01000012.1"/>
</dbReference>
<dbReference type="InterPro" id="IPR011032">
    <property type="entry name" value="GroES-like_sf"/>
</dbReference>
<dbReference type="SUPFAM" id="SSF51735">
    <property type="entry name" value="NAD(P)-binding Rossmann-fold domains"/>
    <property type="match status" value="1"/>
</dbReference>
<protein>
    <submittedName>
        <fullName evidence="6">Threonine dehydrogenase-like Zn-dependent dehydrogenase</fullName>
    </submittedName>
</protein>
<name>A0A318KGV2_9NOCA</name>
<evidence type="ECO:0000313" key="6">
    <source>
        <dbReference type="EMBL" id="PXX59330.1"/>
    </source>
</evidence>
<dbReference type="GO" id="GO:0008270">
    <property type="term" value="F:zinc ion binding"/>
    <property type="evidence" value="ECO:0007669"/>
    <property type="project" value="InterPro"/>
</dbReference>
<organism evidence="6 7">
    <name type="scientific">Nocardia tenerifensis</name>
    <dbReference type="NCBI Taxonomy" id="228006"/>
    <lineage>
        <taxon>Bacteria</taxon>
        <taxon>Bacillati</taxon>
        <taxon>Actinomycetota</taxon>
        <taxon>Actinomycetes</taxon>
        <taxon>Mycobacteriales</taxon>
        <taxon>Nocardiaceae</taxon>
        <taxon>Nocardia</taxon>
    </lineage>
</organism>
<keyword evidence="2" id="KW-0479">Metal-binding</keyword>
<dbReference type="GO" id="GO:0016491">
    <property type="term" value="F:oxidoreductase activity"/>
    <property type="evidence" value="ECO:0007669"/>
    <property type="project" value="UniProtKB-KW"/>
</dbReference>
<proteinExistence type="predicted"/>
<keyword evidence="7" id="KW-1185">Reference proteome</keyword>
<dbReference type="SMART" id="SM00829">
    <property type="entry name" value="PKS_ER"/>
    <property type="match status" value="1"/>
</dbReference>
<dbReference type="InterPro" id="IPR002328">
    <property type="entry name" value="ADH_Zn_CS"/>
</dbReference>
<dbReference type="Gene3D" id="3.40.50.720">
    <property type="entry name" value="NAD(P)-binding Rossmann-like Domain"/>
    <property type="match status" value="1"/>
</dbReference>
<accession>A0A318KGV2</accession>
<dbReference type="PANTHER" id="PTHR43401:SF2">
    <property type="entry name" value="L-THREONINE 3-DEHYDROGENASE"/>
    <property type="match status" value="1"/>
</dbReference>
<dbReference type="EMBL" id="QJKF01000012">
    <property type="protein sequence ID" value="PXX59330.1"/>
    <property type="molecule type" value="Genomic_DNA"/>
</dbReference>
<gene>
    <name evidence="6" type="ORF">DFR70_112247</name>
</gene>
<keyword evidence="3" id="KW-0862">Zinc</keyword>
<keyword evidence="4" id="KW-0560">Oxidoreductase</keyword>
<comment type="caution">
    <text evidence="6">The sequence shown here is derived from an EMBL/GenBank/DDBJ whole genome shotgun (WGS) entry which is preliminary data.</text>
</comment>
<feature type="domain" description="Enoyl reductase (ER)" evidence="5">
    <location>
        <begin position="7"/>
        <end position="344"/>
    </location>
</feature>
<dbReference type="Gene3D" id="3.90.180.10">
    <property type="entry name" value="Medium-chain alcohol dehydrogenases, catalytic domain"/>
    <property type="match status" value="1"/>
</dbReference>
<reference evidence="6 7" key="1">
    <citation type="submission" date="2018-05" db="EMBL/GenBank/DDBJ databases">
        <title>Genomic Encyclopedia of Type Strains, Phase IV (KMG-IV): sequencing the most valuable type-strain genomes for metagenomic binning, comparative biology and taxonomic classification.</title>
        <authorList>
            <person name="Goeker M."/>
        </authorList>
    </citation>
    <scope>NUCLEOTIDE SEQUENCE [LARGE SCALE GENOMIC DNA]</scope>
    <source>
        <strain evidence="6 7">DSM 44704</strain>
    </source>
</reference>
<dbReference type="InterPro" id="IPR020843">
    <property type="entry name" value="ER"/>
</dbReference>
<sequence>MKALIYRAPWTVDLGEIDEPAPAARDDVVVELRAIGICGTDLGIVSGSYPPVRPPVVLGHEAAGVVHAVGAGITDLAPGDRVVLDPTYSCQYCRMCVSGRSNHCLHKDGTECGVSADGMFSRLHLTQRRFLHRFPDSVPFTAAALTEPLSCAVTGVKQLVLRTDHTAVVVGGGPMGVLYSHALAVRGVLGAVVEVSAARREVMSAALPDGWSAAADLDAAMRTVGAGDIGFDIVVETSGRAVDAAMARLARGGQLLAVGLGGPAISVDPAVFADHSKRLVGSIDSLDGSFAAALDLIVSGRIPAEKIVSHVFSLSDYAKAFGLLGIDLDNGLRTAPEGALKIVLTP</sequence>
<dbReference type="InterPro" id="IPR050129">
    <property type="entry name" value="Zn_alcohol_dh"/>
</dbReference>
<evidence type="ECO:0000313" key="7">
    <source>
        <dbReference type="Proteomes" id="UP000247569"/>
    </source>
</evidence>
<dbReference type="InterPro" id="IPR013154">
    <property type="entry name" value="ADH-like_N"/>
</dbReference>
<comment type="cofactor">
    <cofactor evidence="1">
        <name>Zn(2+)</name>
        <dbReference type="ChEBI" id="CHEBI:29105"/>
    </cofactor>
</comment>
<dbReference type="OrthoDB" id="241504at2"/>
<evidence type="ECO:0000256" key="1">
    <source>
        <dbReference type="ARBA" id="ARBA00001947"/>
    </source>
</evidence>
<dbReference type="AlphaFoldDB" id="A0A318KGV2"/>
<evidence type="ECO:0000256" key="2">
    <source>
        <dbReference type="ARBA" id="ARBA00022723"/>
    </source>
</evidence>
<dbReference type="PROSITE" id="PS00059">
    <property type="entry name" value="ADH_ZINC"/>
    <property type="match status" value="1"/>
</dbReference>
<evidence type="ECO:0000256" key="4">
    <source>
        <dbReference type="ARBA" id="ARBA00023002"/>
    </source>
</evidence>
<dbReference type="PANTHER" id="PTHR43401">
    <property type="entry name" value="L-THREONINE 3-DEHYDROGENASE"/>
    <property type="match status" value="1"/>
</dbReference>
<evidence type="ECO:0000256" key="3">
    <source>
        <dbReference type="ARBA" id="ARBA00022833"/>
    </source>
</evidence>
<dbReference type="Pfam" id="PF08240">
    <property type="entry name" value="ADH_N"/>
    <property type="match status" value="1"/>
</dbReference>